<dbReference type="CDD" id="cd00041">
    <property type="entry name" value="CUB"/>
    <property type="match status" value="2"/>
</dbReference>
<name>A0A7J7K3P6_BUGNE</name>
<evidence type="ECO:0000256" key="1">
    <source>
        <dbReference type="ARBA" id="ARBA00022737"/>
    </source>
</evidence>
<comment type="caution">
    <text evidence="3">Lacks conserved residue(s) required for the propagation of feature annotation.</text>
</comment>
<evidence type="ECO:0000256" key="3">
    <source>
        <dbReference type="PROSITE-ProRule" id="PRU00059"/>
    </source>
</evidence>
<keyword evidence="1" id="KW-0677">Repeat</keyword>
<proteinExistence type="predicted"/>
<keyword evidence="2" id="KW-1015">Disulfide bond</keyword>
<dbReference type="PANTHER" id="PTHR24251">
    <property type="entry name" value="OVOCHYMASE-RELATED"/>
    <property type="match status" value="1"/>
</dbReference>
<feature type="domain" description="CUB" evidence="4">
    <location>
        <begin position="175"/>
        <end position="312"/>
    </location>
</feature>
<keyword evidence="6" id="KW-1185">Reference proteome</keyword>
<evidence type="ECO:0000313" key="6">
    <source>
        <dbReference type="Proteomes" id="UP000593567"/>
    </source>
</evidence>
<dbReference type="AlphaFoldDB" id="A0A7J7K3P6"/>
<dbReference type="EMBL" id="VXIV02001528">
    <property type="protein sequence ID" value="KAF6032186.1"/>
    <property type="molecule type" value="Genomic_DNA"/>
</dbReference>
<gene>
    <name evidence="5" type="ORF">EB796_009512</name>
</gene>
<dbReference type="SMART" id="SM00042">
    <property type="entry name" value="CUB"/>
    <property type="match status" value="2"/>
</dbReference>
<comment type="caution">
    <text evidence="5">The sequence shown here is derived from an EMBL/GenBank/DDBJ whole genome shotgun (WGS) entry which is preliminary data.</text>
</comment>
<dbReference type="SUPFAM" id="SSF49854">
    <property type="entry name" value="Spermadhesin, CUB domain"/>
    <property type="match status" value="2"/>
</dbReference>
<dbReference type="Proteomes" id="UP000593567">
    <property type="component" value="Unassembled WGS sequence"/>
</dbReference>
<sequence length="380" mass="42759">MHTTSLLNDKYRCRRLTVTTAVLITTKESCGGTYDMNQNSIRTILIQSPGYPDQYPINQDCKWYFLASNSQDMKTTLMINFLGSVNLENEKKCTYDVLEYIVTISCSKLIYSLSFVSTAQVRKDGPEGPLIGQYCGQNKTIPAIEYQGSLYVYFKSDFMVNEKGFRAAVSVKHPCGGTILVDRLNDSKTYELQSPNHPSQYPSNSRCEWLFVLSYPDPDRYSDSLDELQSSRALNKVLRLKFLIALDLEHHRTCSYDVIEVRGGSSKGPLLGSYCGSNVDVPDIVYDGPLYILFKSDHAVSARGFMAQVTGSDDVTYIHWGKPSCNEGWNIYTVAFQEQVVALHIRHIHIDITLSAGLLFCASELPCIESLCLSRKEERG</sequence>
<evidence type="ECO:0000256" key="2">
    <source>
        <dbReference type="ARBA" id="ARBA00023157"/>
    </source>
</evidence>
<dbReference type="Gene3D" id="2.60.120.290">
    <property type="entry name" value="Spermadhesin, CUB domain"/>
    <property type="match status" value="2"/>
</dbReference>
<dbReference type="PANTHER" id="PTHR24251:SF37">
    <property type="entry name" value="CUB DOMAIN-CONTAINING PROTEIN"/>
    <property type="match status" value="1"/>
</dbReference>
<reference evidence="5" key="1">
    <citation type="submission" date="2020-06" db="EMBL/GenBank/DDBJ databases">
        <title>Draft genome of Bugula neritina, a colonial animal packing powerful symbionts and potential medicines.</title>
        <authorList>
            <person name="Rayko M."/>
        </authorList>
    </citation>
    <scope>NUCLEOTIDE SEQUENCE [LARGE SCALE GENOMIC DNA]</scope>
    <source>
        <strain evidence="5">Kwan_BN1</strain>
    </source>
</reference>
<accession>A0A7J7K3P6</accession>
<dbReference type="InterPro" id="IPR000859">
    <property type="entry name" value="CUB_dom"/>
</dbReference>
<protein>
    <recommendedName>
        <fullName evidence="4">CUB domain-containing protein</fullName>
    </recommendedName>
</protein>
<dbReference type="PROSITE" id="PS01180">
    <property type="entry name" value="CUB"/>
    <property type="match status" value="2"/>
</dbReference>
<dbReference type="InterPro" id="IPR035914">
    <property type="entry name" value="Sperma_CUB_dom_sf"/>
</dbReference>
<organism evidence="5 6">
    <name type="scientific">Bugula neritina</name>
    <name type="common">Brown bryozoan</name>
    <name type="synonym">Sertularia neritina</name>
    <dbReference type="NCBI Taxonomy" id="10212"/>
    <lineage>
        <taxon>Eukaryota</taxon>
        <taxon>Metazoa</taxon>
        <taxon>Spiralia</taxon>
        <taxon>Lophotrochozoa</taxon>
        <taxon>Bryozoa</taxon>
        <taxon>Gymnolaemata</taxon>
        <taxon>Cheilostomatida</taxon>
        <taxon>Flustrina</taxon>
        <taxon>Buguloidea</taxon>
        <taxon>Bugulidae</taxon>
        <taxon>Bugula</taxon>
    </lineage>
</organism>
<dbReference type="Pfam" id="PF00431">
    <property type="entry name" value="CUB"/>
    <property type="match status" value="2"/>
</dbReference>
<evidence type="ECO:0000259" key="4">
    <source>
        <dbReference type="PROSITE" id="PS01180"/>
    </source>
</evidence>
<evidence type="ECO:0000313" key="5">
    <source>
        <dbReference type="EMBL" id="KAF6032186.1"/>
    </source>
</evidence>
<feature type="domain" description="CUB" evidence="4">
    <location>
        <begin position="30"/>
        <end position="172"/>
    </location>
</feature>
<dbReference type="OrthoDB" id="9971251at2759"/>